<protein>
    <submittedName>
        <fullName evidence="2">Uncharacterized protein</fullName>
    </submittedName>
</protein>
<dbReference type="OrthoDB" id="1681765at2759"/>
<dbReference type="Proteomes" id="UP000053647">
    <property type="component" value="Unassembled WGS sequence"/>
</dbReference>
<dbReference type="EMBL" id="KN821325">
    <property type="protein sequence ID" value="KIJ05011.1"/>
    <property type="molecule type" value="Genomic_DNA"/>
</dbReference>
<proteinExistence type="predicted"/>
<reference evidence="2 3" key="1">
    <citation type="submission" date="2014-06" db="EMBL/GenBank/DDBJ databases">
        <authorList>
            <consortium name="DOE Joint Genome Institute"/>
            <person name="Kuo A."/>
            <person name="Kohler A."/>
            <person name="Nagy L.G."/>
            <person name="Floudas D."/>
            <person name="Copeland A."/>
            <person name="Barry K.W."/>
            <person name="Cichocki N."/>
            <person name="Veneault-Fourrey C."/>
            <person name="LaButti K."/>
            <person name="Lindquist E.A."/>
            <person name="Lipzen A."/>
            <person name="Lundell T."/>
            <person name="Morin E."/>
            <person name="Murat C."/>
            <person name="Sun H."/>
            <person name="Tunlid A."/>
            <person name="Henrissat B."/>
            <person name="Grigoriev I.V."/>
            <person name="Hibbett D.S."/>
            <person name="Martin F."/>
            <person name="Nordberg H.P."/>
            <person name="Cantor M.N."/>
            <person name="Hua S.X."/>
        </authorList>
    </citation>
    <scope>NUCLEOTIDE SEQUENCE [LARGE SCALE GENOMIC DNA]</scope>
    <source>
        <strain evidence="2 3">ATCC 200175</strain>
    </source>
</reference>
<organism evidence="2 3">
    <name type="scientific">Paxillus involutus ATCC 200175</name>
    <dbReference type="NCBI Taxonomy" id="664439"/>
    <lineage>
        <taxon>Eukaryota</taxon>
        <taxon>Fungi</taxon>
        <taxon>Dikarya</taxon>
        <taxon>Basidiomycota</taxon>
        <taxon>Agaricomycotina</taxon>
        <taxon>Agaricomycetes</taxon>
        <taxon>Agaricomycetidae</taxon>
        <taxon>Boletales</taxon>
        <taxon>Paxilineae</taxon>
        <taxon>Paxillaceae</taxon>
        <taxon>Paxillus</taxon>
    </lineage>
</organism>
<evidence type="ECO:0000313" key="2">
    <source>
        <dbReference type="EMBL" id="KIJ05011.1"/>
    </source>
</evidence>
<gene>
    <name evidence="2" type="ORF">PAXINDRAFT_94012</name>
</gene>
<feature type="region of interest" description="Disordered" evidence="1">
    <location>
        <begin position="45"/>
        <end position="64"/>
    </location>
</feature>
<name>A0A0C9TCM2_PAXIN</name>
<sequence>ERRFRILVVPPEYAMEIQARIPPALCCLHNIIREWDPQELVDIEREAGQPASTGEPDDFGAVADGIPTHAEREQMKVIRDTIAAEMWARYTAGA</sequence>
<reference evidence="3" key="2">
    <citation type="submission" date="2015-01" db="EMBL/GenBank/DDBJ databases">
        <title>Evolutionary Origins and Diversification of the Mycorrhizal Mutualists.</title>
        <authorList>
            <consortium name="DOE Joint Genome Institute"/>
            <consortium name="Mycorrhizal Genomics Consortium"/>
            <person name="Kohler A."/>
            <person name="Kuo A."/>
            <person name="Nagy L.G."/>
            <person name="Floudas D."/>
            <person name="Copeland A."/>
            <person name="Barry K.W."/>
            <person name="Cichocki N."/>
            <person name="Veneault-Fourrey C."/>
            <person name="LaButti K."/>
            <person name="Lindquist E.A."/>
            <person name="Lipzen A."/>
            <person name="Lundell T."/>
            <person name="Morin E."/>
            <person name="Murat C."/>
            <person name="Riley R."/>
            <person name="Ohm R."/>
            <person name="Sun H."/>
            <person name="Tunlid A."/>
            <person name="Henrissat B."/>
            <person name="Grigoriev I.V."/>
            <person name="Hibbett D.S."/>
            <person name="Martin F."/>
        </authorList>
    </citation>
    <scope>NUCLEOTIDE SEQUENCE [LARGE SCALE GENOMIC DNA]</scope>
    <source>
        <strain evidence="3">ATCC 200175</strain>
    </source>
</reference>
<dbReference type="AlphaFoldDB" id="A0A0C9TCM2"/>
<feature type="non-terminal residue" evidence="2">
    <location>
        <position position="1"/>
    </location>
</feature>
<dbReference type="HOGENOM" id="CLU_040082_4_2_1"/>
<keyword evidence="3" id="KW-1185">Reference proteome</keyword>
<evidence type="ECO:0000256" key="1">
    <source>
        <dbReference type="SAM" id="MobiDB-lite"/>
    </source>
</evidence>
<accession>A0A0C9TCM2</accession>
<evidence type="ECO:0000313" key="3">
    <source>
        <dbReference type="Proteomes" id="UP000053647"/>
    </source>
</evidence>